<keyword evidence="4" id="KW-0963">Cytoplasm</keyword>
<reference evidence="11 12" key="1">
    <citation type="submission" date="2020-07" db="EMBL/GenBank/DDBJ databases">
        <title>Sequencing the genomes of 1000 actinobacteria strains.</title>
        <authorList>
            <person name="Klenk H.-P."/>
        </authorList>
    </citation>
    <scope>NUCLEOTIDE SEQUENCE [LARGE SCALE GENOMIC DNA]</scope>
    <source>
        <strain evidence="11 12">DSM 22083</strain>
    </source>
</reference>
<sequence length="285" mass="31869">MTLSLDDVRNKRFRMARKSGYEVLEVDEFVDEVEEAFAQLIEENKNLKKQIESLRAAPVQDPAASDTTILQPAAQPDGKQTLVVTTGKEASAAVVRLVELSTEQAERLVSEAEEDANRIREEANRSAHQVTTDARTRAERVESEARVNAERVQSDATARAAQLDREIEQRRIDMFSELERQRDQLSNSVRELRNFEANFRSNLTGQLRRHIDTLEASRAEPVDTPQLVRDLDDKPEPRSMRDNSQKNGTGPSPYGSSVDNDSPTLGGGSPTSDTPRLDALLGDQR</sequence>
<evidence type="ECO:0000313" key="11">
    <source>
        <dbReference type="EMBL" id="NYE74879.1"/>
    </source>
</evidence>
<dbReference type="GO" id="GO:0051301">
    <property type="term" value="P:cell division"/>
    <property type="evidence" value="ECO:0007669"/>
    <property type="project" value="UniProtKB-KW"/>
</dbReference>
<feature type="compositionally biased region" description="Polar residues" evidence="10">
    <location>
        <begin position="245"/>
        <end position="263"/>
    </location>
</feature>
<dbReference type="Gene3D" id="6.10.250.660">
    <property type="match status" value="1"/>
</dbReference>
<keyword evidence="5" id="KW-0132">Cell division</keyword>
<keyword evidence="6 9" id="KW-0175">Coiled coil</keyword>
<comment type="caution">
    <text evidence="11">The sequence shown here is derived from an EMBL/GenBank/DDBJ whole genome shotgun (WGS) entry which is preliminary data.</text>
</comment>
<organism evidence="11 12">
    <name type="scientific">Microlunatus parietis</name>
    <dbReference type="NCBI Taxonomy" id="682979"/>
    <lineage>
        <taxon>Bacteria</taxon>
        <taxon>Bacillati</taxon>
        <taxon>Actinomycetota</taxon>
        <taxon>Actinomycetes</taxon>
        <taxon>Propionibacteriales</taxon>
        <taxon>Propionibacteriaceae</taxon>
        <taxon>Microlunatus</taxon>
    </lineage>
</organism>
<name>A0A7Y9LCI5_9ACTN</name>
<feature type="coiled-coil region" evidence="9">
    <location>
        <begin position="30"/>
        <end position="57"/>
    </location>
</feature>
<dbReference type="Proteomes" id="UP000569914">
    <property type="component" value="Unassembled WGS sequence"/>
</dbReference>
<feature type="coiled-coil region" evidence="9">
    <location>
        <begin position="102"/>
        <end position="129"/>
    </location>
</feature>
<keyword evidence="12" id="KW-1185">Reference proteome</keyword>
<protein>
    <recommendedName>
        <fullName evidence="3">Cell wall synthesis protein Wag31</fullName>
    </recommendedName>
    <alternativeName>
        <fullName evidence="8">Antigen 84</fullName>
    </alternativeName>
</protein>
<dbReference type="NCBIfam" id="TIGR03544">
    <property type="entry name" value="DivI1A_domain"/>
    <property type="match status" value="1"/>
</dbReference>
<comment type="similarity">
    <text evidence="2">Belongs to the DivIVA family.</text>
</comment>
<feature type="compositionally biased region" description="Basic and acidic residues" evidence="10">
    <location>
        <begin position="229"/>
        <end position="244"/>
    </location>
</feature>
<evidence type="ECO:0000256" key="2">
    <source>
        <dbReference type="ARBA" id="ARBA00009008"/>
    </source>
</evidence>
<dbReference type="Pfam" id="PF05103">
    <property type="entry name" value="DivIVA"/>
    <property type="match status" value="1"/>
</dbReference>
<accession>A0A7Y9LCI5</accession>
<evidence type="ECO:0000256" key="8">
    <source>
        <dbReference type="ARBA" id="ARBA00031737"/>
    </source>
</evidence>
<evidence type="ECO:0000256" key="3">
    <source>
        <dbReference type="ARBA" id="ARBA00018787"/>
    </source>
</evidence>
<evidence type="ECO:0000256" key="10">
    <source>
        <dbReference type="SAM" id="MobiDB-lite"/>
    </source>
</evidence>
<dbReference type="RefSeq" id="WP_179757476.1">
    <property type="nucleotide sequence ID" value="NZ_JACCBU010000001.1"/>
</dbReference>
<dbReference type="InterPro" id="IPR019933">
    <property type="entry name" value="DivIVA_domain"/>
</dbReference>
<dbReference type="EMBL" id="JACCBU010000001">
    <property type="protein sequence ID" value="NYE74879.1"/>
    <property type="molecule type" value="Genomic_DNA"/>
</dbReference>
<evidence type="ECO:0000256" key="5">
    <source>
        <dbReference type="ARBA" id="ARBA00022618"/>
    </source>
</evidence>
<dbReference type="AlphaFoldDB" id="A0A7Y9LCI5"/>
<comment type="subcellular location">
    <subcellularLocation>
        <location evidence="1">Cytoplasm</location>
    </subcellularLocation>
</comment>
<dbReference type="GO" id="GO:0005737">
    <property type="term" value="C:cytoplasm"/>
    <property type="evidence" value="ECO:0007669"/>
    <property type="project" value="UniProtKB-SubCell"/>
</dbReference>
<dbReference type="PANTHER" id="PTHR35794:SF2">
    <property type="entry name" value="CELL DIVISION PROTEIN DIVIVA"/>
    <property type="match status" value="1"/>
</dbReference>
<evidence type="ECO:0000256" key="4">
    <source>
        <dbReference type="ARBA" id="ARBA00022490"/>
    </source>
</evidence>
<proteinExistence type="inferred from homology"/>
<evidence type="ECO:0000256" key="1">
    <source>
        <dbReference type="ARBA" id="ARBA00004496"/>
    </source>
</evidence>
<dbReference type="InterPro" id="IPR007793">
    <property type="entry name" value="DivIVA_fam"/>
</dbReference>
<evidence type="ECO:0000256" key="6">
    <source>
        <dbReference type="ARBA" id="ARBA00023054"/>
    </source>
</evidence>
<evidence type="ECO:0000256" key="7">
    <source>
        <dbReference type="ARBA" id="ARBA00023306"/>
    </source>
</evidence>
<evidence type="ECO:0000256" key="9">
    <source>
        <dbReference type="SAM" id="Coils"/>
    </source>
</evidence>
<keyword evidence="7" id="KW-0131">Cell cycle</keyword>
<feature type="region of interest" description="Disordered" evidence="10">
    <location>
        <begin position="214"/>
        <end position="285"/>
    </location>
</feature>
<evidence type="ECO:0000313" key="12">
    <source>
        <dbReference type="Proteomes" id="UP000569914"/>
    </source>
</evidence>
<gene>
    <name evidence="11" type="ORF">BKA15_006208</name>
</gene>
<dbReference type="PANTHER" id="PTHR35794">
    <property type="entry name" value="CELL DIVISION PROTEIN DIVIVA"/>
    <property type="match status" value="1"/>
</dbReference>